<dbReference type="GO" id="GO:0006893">
    <property type="term" value="P:Golgi to plasma membrane transport"/>
    <property type="evidence" value="ECO:0007669"/>
    <property type="project" value="TreeGrafter"/>
</dbReference>
<dbReference type="PANTHER" id="PTHR16092">
    <property type="entry name" value="SEC3/SYNTAXIN-RELATED"/>
    <property type="match status" value="1"/>
</dbReference>
<name>A0A7K4S5S2_COLPI</name>
<feature type="non-terminal residue" evidence="2">
    <location>
        <position position="322"/>
    </location>
</feature>
<dbReference type="EMBL" id="VYZG01001256">
    <property type="protein sequence ID" value="NWQ80449.1"/>
    <property type="molecule type" value="Genomic_DNA"/>
</dbReference>
<dbReference type="GO" id="GO:0005886">
    <property type="term" value="C:plasma membrane"/>
    <property type="evidence" value="ECO:0007669"/>
    <property type="project" value="TreeGrafter"/>
</dbReference>
<dbReference type="Pfam" id="PF20654">
    <property type="entry name" value="Sec3_C-term"/>
    <property type="match status" value="1"/>
</dbReference>
<sequence length="322" mass="37049">EEPTTRLLSEIFSCLEPELRGFLDVCNKVHPFGCLQVLVALNDSIFEMWGSSSALPSSFLNTLLGNMLLLAKSNFNKYIVSVSKSKHNSRPLQTRWQWAGSMVTHGSAWQAERVPYGHAAPAPSSETGLDMDVSAPLWLNINSLSSANLKVNTDMVMMENFHHIHCFLCQKKIHCLEARKIEAKQRYSEHMEKYVIKYLGQPLEKLNHFFEGVKARVAQGVKEEDVSFQLAYSKQELRKVIEKYPGKEVKRALENLYRKIHKYLSPEENLLPVVWHAMEQEFIRQYQEFEDLIQRCYTGSGIAMDFTMEDLLSYFNSITLSN</sequence>
<gene>
    <name evidence="2" type="primary">Exoc1_1</name>
    <name evidence="2" type="ORF">COLPIC_R11550</name>
</gene>
<dbReference type="Proteomes" id="UP000530263">
    <property type="component" value="Unassembled WGS sequence"/>
</dbReference>
<dbReference type="GO" id="GO:0006887">
    <property type="term" value="P:exocytosis"/>
    <property type="evidence" value="ECO:0007669"/>
    <property type="project" value="TreeGrafter"/>
</dbReference>
<proteinExistence type="predicted"/>
<dbReference type="OrthoDB" id="27109at2759"/>
<reference evidence="2 3" key="1">
    <citation type="submission" date="2019-09" db="EMBL/GenBank/DDBJ databases">
        <title>Bird 10,000 Genomes (B10K) Project - Family phase.</title>
        <authorList>
            <person name="Zhang G."/>
        </authorList>
    </citation>
    <scope>NUCLEOTIDE SEQUENCE [LARGE SCALE GENOMIC DNA]</scope>
    <source>
        <strain evidence="2">B10K-DU-021-26</strain>
        <tissue evidence="2">Mixed tissue sample</tissue>
    </source>
</reference>
<dbReference type="PANTHER" id="PTHR16092:SF20">
    <property type="entry name" value="EXOCYST COMPLEX COMPONENT SEC3 PIP2-BINDING N-TERMINAL DOMAIN-CONTAINING PROTEIN"/>
    <property type="match status" value="1"/>
</dbReference>
<evidence type="ECO:0000313" key="2">
    <source>
        <dbReference type="EMBL" id="NWQ80449.1"/>
    </source>
</evidence>
<dbReference type="AlphaFoldDB" id="A0A7K4S5S2"/>
<evidence type="ECO:0000313" key="3">
    <source>
        <dbReference type="Proteomes" id="UP000530263"/>
    </source>
</evidence>
<feature type="domain" description="Exocyst complex component Sec3 C-terminal" evidence="1">
    <location>
        <begin position="150"/>
        <end position="299"/>
    </location>
</feature>
<feature type="non-terminal residue" evidence="2">
    <location>
        <position position="1"/>
    </location>
</feature>
<comment type="caution">
    <text evidence="2">The sequence shown here is derived from an EMBL/GenBank/DDBJ whole genome shotgun (WGS) entry which is preliminary data.</text>
</comment>
<accession>A0A7K4S5S2</accession>
<dbReference type="InterPro" id="IPR048628">
    <property type="entry name" value="Sec3_C"/>
</dbReference>
<dbReference type="GO" id="GO:0000145">
    <property type="term" value="C:exocyst"/>
    <property type="evidence" value="ECO:0007669"/>
    <property type="project" value="TreeGrafter"/>
</dbReference>
<protein>
    <submittedName>
        <fullName evidence="2">EXOC1 protein</fullName>
    </submittedName>
</protein>
<evidence type="ECO:0000259" key="1">
    <source>
        <dbReference type="Pfam" id="PF20654"/>
    </source>
</evidence>
<dbReference type="GO" id="GO:0005546">
    <property type="term" value="F:phosphatidylinositol-4,5-bisphosphate binding"/>
    <property type="evidence" value="ECO:0007669"/>
    <property type="project" value="TreeGrafter"/>
</dbReference>
<keyword evidence="3" id="KW-1185">Reference proteome</keyword>
<organism evidence="2 3">
    <name type="scientific">Columbina picui</name>
    <name type="common">Picui ground-dove</name>
    <dbReference type="NCBI Taxonomy" id="115618"/>
    <lineage>
        <taxon>Eukaryota</taxon>
        <taxon>Metazoa</taxon>
        <taxon>Chordata</taxon>
        <taxon>Craniata</taxon>
        <taxon>Vertebrata</taxon>
        <taxon>Euteleostomi</taxon>
        <taxon>Archelosauria</taxon>
        <taxon>Archosauria</taxon>
        <taxon>Dinosauria</taxon>
        <taxon>Saurischia</taxon>
        <taxon>Theropoda</taxon>
        <taxon>Coelurosauria</taxon>
        <taxon>Aves</taxon>
        <taxon>Neognathae</taxon>
        <taxon>Neoaves</taxon>
        <taxon>Columbimorphae</taxon>
        <taxon>Columbiformes</taxon>
        <taxon>Columbidae</taxon>
        <taxon>Columbina</taxon>
    </lineage>
</organism>